<evidence type="ECO:0000313" key="2">
    <source>
        <dbReference type="EMBL" id="CAH7685444.1"/>
    </source>
</evidence>
<keyword evidence="3" id="KW-1185">Reference proteome</keyword>
<gene>
    <name evidence="2" type="ORF">PPACK8108_LOCUS19965</name>
</gene>
<reference evidence="2" key="1">
    <citation type="submission" date="2022-06" db="EMBL/GenBank/DDBJ databases">
        <authorList>
            <consortium name="SYNGENTA / RWTH Aachen University"/>
        </authorList>
    </citation>
    <scope>NUCLEOTIDE SEQUENCE</scope>
</reference>
<dbReference type="AlphaFoldDB" id="A0AAV0BE42"/>
<organism evidence="2 3">
    <name type="scientific">Phakopsora pachyrhizi</name>
    <name type="common">Asian soybean rust disease fungus</name>
    <dbReference type="NCBI Taxonomy" id="170000"/>
    <lineage>
        <taxon>Eukaryota</taxon>
        <taxon>Fungi</taxon>
        <taxon>Dikarya</taxon>
        <taxon>Basidiomycota</taxon>
        <taxon>Pucciniomycotina</taxon>
        <taxon>Pucciniomycetes</taxon>
        <taxon>Pucciniales</taxon>
        <taxon>Phakopsoraceae</taxon>
        <taxon>Phakopsora</taxon>
    </lineage>
</organism>
<name>A0AAV0BE42_PHAPC</name>
<evidence type="ECO:0000313" key="3">
    <source>
        <dbReference type="Proteomes" id="UP001153365"/>
    </source>
</evidence>
<comment type="caution">
    <text evidence="2">The sequence shown here is derived from an EMBL/GenBank/DDBJ whole genome shotgun (WGS) entry which is preliminary data.</text>
</comment>
<sequence length="68" mass="7874">MINKTALINQHIYENGLYLSEDRRAEIRHKSESKSGNLVESRRKIKQKKAMDKAARAAIRGHEERAVK</sequence>
<protein>
    <submittedName>
        <fullName evidence="2">Uncharacterized protein</fullName>
    </submittedName>
</protein>
<proteinExistence type="predicted"/>
<dbReference type="EMBL" id="CALTRL010005723">
    <property type="protein sequence ID" value="CAH7685444.1"/>
    <property type="molecule type" value="Genomic_DNA"/>
</dbReference>
<feature type="region of interest" description="Disordered" evidence="1">
    <location>
        <begin position="28"/>
        <end position="50"/>
    </location>
</feature>
<dbReference type="Proteomes" id="UP001153365">
    <property type="component" value="Unassembled WGS sequence"/>
</dbReference>
<evidence type="ECO:0000256" key="1">
    <source>
        <dbReference type="SAM" id="MobiDB-lite"/>
    </source>
</evidence>
<accession>A0AAV0BE42</accession>